<feature type="compositionally biased region" description="Low complexity" evidence="1">
    <location>
        <begin position="319"/>
        <end position="337"/>
    </location>
</feature>
<keyword evidence="3" id="KW-1185">Reference proteome</keyword>
<feature type="region of interest" description="Disordered" evidence="1">
    <location>
        <begin position="183"/>
        <end position="211"/>
    </location>
</feature>
<evidence type="ECO:0000256" key="1">
    <source>
        <dbReference type="SAM" id="MobiDB-lite"/>
    </source>
</evidence>
<evidence type="ECO:0000313" key="3">
    <source>
        <dbReference type="Proteomes" id="UP001383192"/>
    </source>
</evidence>
<accession>A0AAW0C1M0</accession>
<protein>
    <submittedName>
        <fullName evidence="2">Uncharacterized protein</fullName>
    </submittedName>
</protein>
<reference evidence="2 3" key="1">
    <citation type="submission" date="2024-01" db="EMBL/GenBank/DDBJ databases">
        <title>A draft genome for a cacao thread blight-causing isolate of Paramarasmius palmivorus.</title>
        <authorList>
            <person name="Baruah I.K."/>
            <person name="Bukari Y."/>
            <person name="Amoako-Attah I."/>
            <person name="Meinhardt L.W."/>
            <person name="Bailey B.A."/>
            <person name="Cohen S.P."/>
        </authorList>
    </citation>
    <scope>NUCLEOTIDE SEQUENCE [LARGE SCALE GENOMIC DNA]</scope>
    <source>
        <strain evidence="2 3">GH-12</strain>
    </source>
</reference>
<dbReference type="AlphaFoldDB" id="A0AAW0C1M0"/>
<proteinExistence type="predicted"/>
<comment type="caution">
    <text evidence="2">The sequence shown here is derived from an EMBL/GenBank/DDBJ whole genome shotgun (WGS) entry which is preliminary data.</text>
</comment>
<dbReference type="Proteomes" id="UP001383192">
    <property type="component" value="Unassembled WGS sequence"/>
</dbReference>
<feature type="region of interest" description="Disordered" evidence="1">
    <location>
        <begin position="309"/>
        <end position="349"/>
    </location>
</feature>
<sequence>MLALPESNTFIVVQLDPVDSVSHLDNPVLTEACRELSNKKYLAYVGLRDGLFWPDVPYYSFEFLFVHRGLKERDETGQSVDPGMCVPVLPNTSHPLGREPLDPGQPLPWNDCYVSPFFAVNARSRNIILDEEPQTFKLSIDDAVRLSGFVRRDRQDLADRLHPELQARYVSDDDSCIEWAGSESEFADEEMSESESVDGASIDGKSTDGETCEDECECKSKDGDEWNPTGLMEEQRHFEEILDEFDEMDAMLMEMVALKASFDLSELEEVTDPAEFFEELKALTKLKEEHVINKELEIEKARRIDEEFFSKLSQPNAPSTTTTSSSCSQTSSPTTVSLPTECKGNNSQHLPGVGLLKKVTRTLRKMMKFFYP</sequence>
<evidence type="ECO:0000313" key="2">
    <source>
        <dbReference type="EMBL" id="KAK7032314.1"/>
    </source>
</evidence>
<gene>
    <name evidence="2" type="ORF">VNI00_013273</name>
</gene>
<feature type="compositionally biased region" description="Acidic residues" evidence="1">
    <location>
        <begin position="185"/>
        <end position="196"/>
    </location>
</feature>
<organism evidence="2 3">
    <name type="scientific">Paramarasmius palmivorus</name>
    <dbReference type="NCBI Taxonomy" id="297713"/>
    <lineage>
        <taxon>Eukaryota</taxon>
        <taxon>Fungi</taxon>
        <taxon>Dikarya</taxon>
        <taxon>Basidiomycota</taxon>
        <taxon>Agaricomycotina</taxon>
        <taxon>Agaricomycetes</taxon>
        <taxon>Agaricomycetidae</taxon>
        <taxon>Agaricales</taxon>
        <taxon>Marasmiineae</taxon>
        <taxon>Marasmiaceae</taxon>
        <taxon>Paramarasmius</taxon>
    </lineage>
</organism>
<name>A0AAW0C1M0_9AGAR</name>
<dbReference type="EMBL" id="JAYKXP010000066">
    <property type="protein sequence ID" value="KAK7032314.1"/>
    <property type="molecule type" value="Genomic_DNA"/>
</dbReference>